<accession>A0A368Y9L1</accession>
<proteinExistence type="inferred from homology"/>
<dbReference type="InterPro" id="IPR003439">
    <property type="entry name" value="ABC_transporter-like_ATP-bd"/>
</dbReference>
<dbReference type="PROSITE" id="PS00211">
    <property type="entry name" value="ABC_TRANSPORTER_1"/>
    <property type="match status" value="1"/>
</dbReference>
<dbReference type="AlphaFoldDB" id="A0A368Y9L1"/>
<dbReference type="SMART" id="SM00382">
    <property type="entry name" value="AAA"/>
    <property type="match status" value="1"/>
</dbReference>
<evidence type="ECO:0000256" key="2">
    <source>
        <dbReference type="ARBA" id="ARBA00022448"/>
    </source>
</evidence>
<evidence type="ECO:0000256" key="4">
    <source>
        <dbReference type="ARBA" id="ARBA00022840"/>
    </source>
</evidence>
<evidence type="ECO:0000313" key="6">
    <source>
        <dbReference type="EMBL" id="RCW74874.1"/>
    </source>
</evidence>
<dbReference type="SUPFAM" id="SSF52540">
    <property type="entry name" value="P-loop containing nucleoside triphosphate hydrolases"/>
    <property type="match status" value="1"/>
</dbReference>
<keyword evidence="4 6" id="KW-0067">ATP-binding</keyword>
<feature type="domain" description="ABC transporter" evidence="5">
    <location>
        <begin position="2"/>
        <end position="198"/>
    </location>
</feature>
<dbReference type="Gene3D" id="3.40.50.300">
    <property type="entry name" value="P-loop containing nucleotide triphosphate hydrolases"/>
    <property type="match status" value="1"/>
</dbReference>
<name>A0A368Y9L1_9BACI</name>
<dbReference type="Pfam" id="PF00005">
    <property type="entry name" value="ABC_tran"/>
    <property type="match status" value="1"/>
</dbReference>
<protein>
    <submittedName>
        <fullName evidence="6">Peptide/nickel transport system ATP-binding protein</fullName>
    </submittedName>
</protein>
<keyword evidence="7" id="KW-1185">Reference proteome</keyword>
<gene>
    <name evidence="6" type="ORF">DFR57_103171</name>
</gene>
<dbReference type="GO" id="GO:0055085">
    <property type="term" value="P:transmembrane transport"/>
    <property type="evidence" value="ECO:0007669"/>
    <property type="project" value="UniProtKB-ARBA"/>
</dbReference>
<dbReference type="GO" id="GO:0016887">
    <property type="term" value="F:ATP hydrolysis activity"/>
    <property type="evidence" value="ECO:0007669"/>
    <property type="project" value="InterPro"/>
</dbReference>
<sequence>MLTIKGVSYHVSSNRCLFDNVSLKIDNEIVGLSGNSGIGKTTLAKLIARIIPLETGSIHVEKSDAKSNPIQLIWQHPEQAVNPKWRIKRILLEAGEIDSDLLKKCGIKKDWLTRFPHQLSGGELQRVCIARCLISKPRVIIADEITTMLDGLSQVDIWELLIIYVKQNKVPMLVISHDEALLNRICDRMINFQKIVDLEKK</sequence>
<evidence type="ECO:0000256" key="1">
    <source>
        <dbReference type="ARBA" id="ARBA00005417"/>
    </source>
</evidence>
<dbReference type="PANTHER" id="PTHR43776:SF7">
    <property type="entry name" value="D,D-DIPEPTIDE TRANSPORT ATP-BINDING PROTEIN DDPF-RELATED"/>
    <property type="match status" value="1"/>
</dbReference>
<dbReference type="InterPro" id="IPR050319">
    <property type="entry name" value="ABC_transp_ATP-bind"/>
</dbReference>
<evidence type="ECO:0000256" key="3">
    <source>
        <dbReference type="ARBA" id="ARBA00022741"/>
    </source>
</evidence>
<dbReference type="EMBL" id="QPJJ01000003">
    <property type="protein sequence ID" value="RCW74874.1"/>
    <property type="molecule type" value="Genomic_DNA"/>
</dbReference>
<dbReference type="PANTHER" id="PTHR43776">
    <property type="entry name" value="TRANSPORT ATP-BINDING PROTEIN"/>
    <property type="match status" value="1"/>
</dbReference>
<dbReference type="InterPro" id="IPR017871">
    <property type="entry name" value="ABC_transporter-like_CS"/>
</dbReference>
<evidence type="ECO:0000259" key="5">
    <source>
        <dbReference type="PROSITE" id="PS50893"/>
    </source>
</evidence>
<dbReference type="OrthoDB" id="9806285at2"/>
<dbReference type="Proteomes" id="UP000252585">
    <property type="component" value="Unassembled WGS sequence"/>
</dbReference>
<dbReference type="GO" id="GO:0005524">
    <property type="term" value="F:ATP binding"/>
    <property type="evidence" value="ECO:0007669"/>
    <property type="project" value="UniProtKB-KW"/>
</dbReference>
<reference evidence="6 7" key="1">
    <citation type="submission" date="2018-07" db="EMBL/GenBank/DDBJ databases">
        <title>Genomic Encyclopedia of Type Strains, Phase IV (KMG-IV): sequencing the most valuable type-strain genomes for metagenomic binning, comparative biology and taxonomic classification.</title>
        <authorList>
            <person name="Goeker M."/>
        </authorList>
    </citation>
    <scope>NUCLEOTIDE SEQUENCE [LARGE SCALE GENOMIC DNA]</scope>
    <source>
        <strain evidence="6 7">DSM 27696</strain>
    </source>
</reference>
<keyword evidence="2" id="KW-0813">Transport</keyword>
<dbReference type="PROSITE" id="PS50893">
    <property type="entry name" value="ABC_TRANSPORTER_2"/>
    <property type="match status" value="1"/>
</dbReference>
<dbReference type="InterPro" id="IPR003593">
    <property type="entry name" value="AAA+_ATPase"/>
</dbReference>
<dbReference type="InterPro" id="IPR027417">
    <property type="entry name" value="P-loop_NTPase"/>
</dbReference>
<comment type="caution">
    <text evidence="6">The sequence shown here is derived from an EMBL/GenBank/DDBJ whole genome shotgun (WGS) entry which is preliminary data.</text>
</comment>
<keyword evidence="3" id="KW-0547">Nucleotide-binding</keyword>
<organism evidence="6 7">
    <name type="scientific">Saliterribacillus persicus</name>
    <dbReference type="NCBI Taxonomy" id="930114"/>
    <lineage>
        <taxon>Bacteria</taxon>
        <taxon>Bacillati</taxon>
        <taxon>Bacillota</taxon>
        <taxon>Bacilli</taxon>
        <taxon>Bacillales</taxon>
        <taxon>Bacillaceae</taxon>
        <taxon>Saliterribacillus</taxon>
    </lineage>
</organism>
<dbReference type="RefSeq" id="WP_114351981.1">
    <property type="nucleotide sequence ID" value="NZ_QPJJ01000003.1"/>
</dbReference>
<comment type="similarity">
    <text evidence="1">Belongs to the ABC transporter superfamily.</text>
</comment>
<evidence type="ECO:0000313" key="7">
    <source>
        <dbReference type="Proteomes" id="UP000252585"/>
    </source>
</evidence>